<sequence length="358" mass="41537">MANPRRSPLPPGWTYASVVRQLLRSRALEIPHTPNFPDSPVVVSSLRTSEFPPLGASRSYQPISFLDLPGEIRNCIYRFALTQTHRNLIHLPPSFYISKRYQDVTNRESGRPALELLRTNHQVWQEATEFLYKAEFAFYYPYWHSKEVLDCVSSMGRNVTLVEGVLIECVELNDWRYDDGTYDNNVYEWLGLLGTSTRCQSFGVLHISLPYSNWNWPPEFNVNFNENFFNGRELARLLFPTLRPWFENMDQGNQDWKSSFMANQDTVILVTCSKMVSMSLDRSKFFAEIERLLQGAGGMWMGVLDGEATVLWTEMNCKDWSGEWEQLPVRKGSCRMEWWLPATQGLRRSFHLGNTVDA</sequence>
<protein>
    <recommendedName>
        <fullName evidence="3">F-box domain-containing protein</fullName>
    </recommendedName>
</protein>
<dbReference type="PANTHER" id="PTHR42085">
    <property type="entry name" value="F-BOX DOMAIN-CONTAINING PROTEIN"/>
    <property type="match status" value="1"/>
</dbReference>
<dbReference type="EMBL" id="CP042198">
    <property type="protein sequence ID" value="QDS76054.1"/>
    <property type="molecule type" value="Genomic_DNA"/>
</dbReference>
<dbReference type="OrthoDB" id="10603211at2759"/>
<evidence type="ECO:0008006" key="3">
    <source>
        <dbReference type="Google" id="ProtNLM"/>
    </source>
</evidence>
<evidence type="ECO:0000313" key="2">
    <source>
        <dbReference type="Proteomes" id="UP000316270"/>
    </source>
</evidence>
<accession>A0A517LK92</accession>
<dbReference type="InterPro" id="IPR038883">
    <property type="entry name" value="AN11006-like"/>
</dbReference>
<gene>
    <name evidence="1" type="ORF">FKW77_005565</name>
</gene>
<evidence type="ECO:0000313" key="1">
    <source>
        <dbReference type="EMBL" id="QDS76054.1"/>
    </source>
</evidence>
<dbReference type="AlphaFoldDB" id="A0A517LK92"/>
<keyword evidence="2" id="KW-1185">Reference proteome</keyword>
<name>A0A517LK92_9PEZI</name>
<dbReference type="Proteomes" id="UP000316270">
    <property type="component" value="Chromosome 14"/>
</dbReference>
<proteinExistence type="predicted"/>
<organism evidence="1 2">
    <name type="scientific">Venturia effusa</name>
    <dbReference type="NCBI Taxonomy" id="50376"/>
    <lineage>
        <taxon>Eukaryota</taxon>
        <taxon>Fungi</taxon>
        <taxon>Dikarya</taxon>
        <taxon>Ascomycota</taxon>
        <taxon>Pezizomycotina</taxon>
        <taxon>Dothideomycetes</taxon>
        <taxon>Pleosporomycetidae</taxon>
        <taxon>Venturiales</taxon>
        <taxon>Venturiaceae</taxon>
        <taxon>Venturia</taxon>
    </lineage>
</organism>
<reference evidence="1 2" key="1">
    <citation type="submission" date="2019-07" db="EMBL/GenBank/DDBJ databases">
        <title>Finished genome of Venturia effusa.</title>
        <authorList>
            <person name="Young C.A."/>
            <person name="Cox M.P."/>
            <person name="Ganley A.R.D."/>
            <person name="David W.J."/>
        </authorList>
    </citation>
    <scope>NUCLEOTIDE SEQUENCE [LARGE SCALE GENOMIC DNA]</scope>
    <source>
        <strain evidence="2">albino</strain>
    </source>
</reference>
<dbReference type="PANTHER" id="PTHR42085:SF1">
    <property type="entry name" value="F-BOX DOMAIN-CONTAINING PROTEIN"/>
    <property type="match status" value="1"/>
</dbReference>